<name>A0A1E2RX12_9HYPH</name>
<dbReference type="RefSeq" id="WP_069095625.1">
    <property type="nucleotide sequence ID" value="NZ_MASI01000006.1"/>
</dbReference>
<sequence length="346" mass="38077">MKWLAGRPAFRDLRFWLVALALAVLLAGLLLPRIRLTREAYDVMTFVDITMSMNTRDVSLAGKTVSRLEAVETILPEFVAGLPCQSRFGLGIFAERRVFVLFDPMEVCENFSSIDAAIESIDWRMAWDADSYITKGVHRAIDLAGRLDASLMFMTDGHEAPPLPYTGMDPFEGKPGEVKGLLVGVGGRELTPIPKFDDKGNEVGVYGPDDVLQESRFGMAPPTAKERPGYHPRNNPFGDMKEGNEHLGQLKEEHLKAIAAQTGLAYAEMTSAGRLVSDVERAAQPREVVVATDIRPYPASLALLLLVLLYGAVPLKERVFRKAPASNGHTSNLFAKIKMKEGFACL</sequence>
<dbReference type="Proteomes" id="UP000095087">
    <property type="component" value="Unassembled WGS sequence"/>
</dbReference>
<organism evidence="2 3">
    <name type="scientific">Methyloligella halotolerans</name>
    <dbReference type="NCBI Taxonomy" id="1177755"/>
    <lineage>
        <taxon>Bacteria</taxon>
        <taxon>Pseudomonadati</taxon>
        <taxon>Pseudomonadota</taxon>
        <taxon>Alphaproteobacteria</taxon>
        <taxon>Hyphomicrobiales</taxon>
        <taxon>Hyphomicrobiaceae</taxon>
        <taxon>Methyloligella</taxon>
    </lineage>
</organism>
<evidence type="ECO:0000313" key="2">
    <source>
        <dbReference type="EMBL" id="ODA66660.1"/>
    </source>
</evidence>
<comment type="caution">
    <text evidence="2">The sequence shown here is derived from an EMBL/GenBank/DDBJ whole genome shotgun (WGS) entry which is preliminary data.</text>
</comment>
<protein>
    <submittedName>
        <fullName evidence="2">MxaL protein</fullName>
    </submittedName>
</protein>
<dbReference type="STRING" id="1177755.A7A08_02428"/>
<dbReference type="InterPro" id="IPR002035">
    <property type="entry name" value="VWF_A"/>
</dbReference>
<dbReference type="Pfam" id="PF13519">
    <property type="entry name" value="VWA_2"/>
    <property type="match status" value="1"/>
</dbReference>
<dbReference type="EMBL" id="MASI01000006">
    <property type="protein sequence ID" value="ODA66660.1"/>
    <property type="molecule type" value="Genomic_DNA"/>
</dbReference>
<dbReference type="InterPro" id="IPR036465">
    <property type="entry name" value="vWFA_dom_sf"/>
</dbReference>
<accession>A0A1E2RX12</accession>
<evidence type="ECO:0000259" key="1">
    <source>
        <dbReference type="SMART" id="SM00327"/>
    </source>
</evidence>
<proteinExistence type="predicted"/>
<dbReference type="OrthoDB" id="6206554at2"/>
<dbReference type="SUPFAM" id="SSF53300">
    <property type="entry name" value="vWA-like"/>
    <property type="match status" value="1"/>
</dbReference>
<evidence type="ECO:0000313" key="3">
    <source>
        <dbReference type="Proteomes" id="UP000095087"/>
    </source>
</evidence>
<keyword evidence="3" id="KW-1185">Reference proteome</keyword>
<gene>
    <name evidence="2" type="ORF">A7A08_02428</name>
</gene>
<feature type="domain" description="VWFA" evidence="1">
    <location>
        <begin position="40"/>
        <end position="219"/>
    </location>
</feature>
<dbReference type="Gene3D" id="3.40.50.410">
    <property type="entry name" value="von Willebrand factor, type A domain"/>
    <property type="match status" value="1"/>
</dbReference>
<reference evidence="2 3" key="1">
    <citation type="submission" date="2016-07" db="EMBL/GenBank/DDBJ databases">
        <title>Draft genome sequence of Methyloligella halotolerans C2T (VKM B-2706T=CCUG 61687T=DSM 25045T), a halotolerant polyhydroxybutyrate accumulating methylotroph.</title>
        <authorList>
            <person name="Vasilenko O.V."/>
            <person name="Doronina N.V."/>
            <person name="Poroshina M.N."/>
            <person name="Tarlachkov S.V."/>
            <person name="Trotsenko Y.A."/>
        </authorList>
    </citation>
    <scope>NUCLEOTIDE SEQUENCE [LARGE SCALE GENOMIC DNA]</scope>
    <source>
        <strain evidence="2 3">VKM B-2706</strain>
    </source>
</reference>
<dbReference type="SMART" id="SM00327">
    <property type="entry name" value="VWA"/>
    <property type="match status" value="1"/>
</dbReference>
<dbReference type="AlphaFoldDB" id="A0A1E2RX12"/>